<feature type="transmembrane region" description="Helical" evidence="1">
    <location>
        <begin position="31"/>
        <end position="52"/>
    </location>
</feature>
<feature type="transmembrane region" description="Helical" evidence="1">
    <location>
        <begin position="67"/>
        <end position="85"/>
    </location>
</feature>
<keyword evidence="1" id="KW-0472">Membrane</keyword>
<dbReference type="EMBL" id="MN740459">
    <property type="protein sequence ID" value="QHU27527.1"/>
    <property type="molecule type" value="Genomic_DNA"/>
</dbReference>
<dbReference type="AlphaFoldDB" id="A0A6C0LAS3"/>
<organism evidence="2">
    <name type="scientific">viral metagenome</name>
    <dbReference type="NCBI Taxonomy" id="1070528"/>
    <lineage>
        <taxon>unclassified sequences</taxon>
        <taxon>metagenomes</taxon>
        <taxon>organismal metagenomes</taxon>
    </lineage>
</organism>
<accession>A0A6C0LAS3</accession>
<proteinExistence type="predicted"/>
<keyword evidence="1" id="KW-1133">Transmembrane helix</keyword>
<protein>
    <recommendedName>
        <fullName evidence="3">EamA domain-containing protein</fullName>
    </recommendedName>
</protein>
<evidence type="ECO:0000313" key="2">
    <source>
        <dbReference type="EMBL" id="QHU27527.1"/>
    </source>
</evidence>
<feature type="transmembrane region" description="Helical" evidence="1">
    <location>
        <begin position="118"/>
        <end position="138"/>
    </location>
</feature>
<reference evidence="2" key="1">
    <citation type="journal article" date="2020" name="Nature">
        <title>Giant virus diversity and host interactions through global metagenomics.</title>
        <authorList>
            <person name="Schulz F."/>
            <person name="Roux S."/>
            <person name="Paez-Espino D."/>
            <person name="Jungbluth S."/>
            <person name="Walsh D.A."/>
            <person name="Denef V.J."/>
            <person name="McMahon K.D."/>
            <person name="Konstantinidis K.T."/>
            <person name="Eloe-Fadrosh E.A."/>
            <person name="Kyrpides N.C."/>
            <person name="Woyke T."/>
        </authorList>
    </citation>
    <scope>NUCLEOTIDE SEQUENCE</scope>
    <source>
        <strain evidence="2">GVMAG-M-3300027769-26</strain>
    </source>
</reference>
<feature type="transmembrane region" description="Helical" evidence="1">
    <location>
        <begin position="6"/>
        <end position="24"/>
    </location>
</feature>
<name>A0A6C0LAS3_9ZZZZ</name>
<evidence type="ECO:0008006" key="3">
    <source>
        <dbReference type="Google" id="ProtNLM"/>
    </source>
</evidence>
<feature type="transmembrane region" description="Helical" evidence="1">
    <location>
        <begin position="92"/>
        <end position="112"/>
    </location>
</feature>
<evidence type="ECO:0000256" key="1">
    <source>
        <dbReference type="SAM" id="Phobius"/>
    </source>
</evidence>
<sequence>MEEWVYLSILRSTIIVGFILFIRYDDSPKYIFPIMINIIVGFISLIYFLYFYSNDKNITDIITKPKYYIYSIILFVVSLIGFYIIKISPNPAYYRTFAVYEIILLLLVTLYYNKYFNINYQGILGIILGCISILLITVDNII</sequence>
<keyword evidence="1" id="KW-0812">Transmembrane</keyword>